<dbReference type="EMBL" id="SMOG01000001">
    <property type="protein sequence ID" value="TDF74518.1"/>
    <property type="molecule type" value="Genomic_DNA"/>
</dbReference>
<gene>
    <name evidence="1" type="ORF">E0946_00065</name>
</gene>
<evidence type="ECO:0000313" key="1">
    <source>
        <dbReference type="EMBL" id="TDF74518.1"/>
    </source>
</evidence>
<protein>
    <submittedName>
        <fullName evidence="1">T9SS type A sorting domain-containing protein</fullName>
    </submittedName>
</protein>
<organism evidence="1 2">
    <name type="scientific">Candidatus Syntrophosphaera thermopropionivorans</name>
    <dbReference type="NCBI Taxonomy" id="2593015"/>
    <lineage>
        <taxon>Bacteria</taxon>
        <taxon>Pseudomonadati</taxon>
        <taxon>Candidatus Cloacimonadota</taxon>
        <taxon>Candidatus Cloacimonadia</taxon>
        <taxon>Candidatus Cloacimonadales</taxon>
        <taxon>Candidatus Cloacimonadaceae</taxon>
        <taxon>Candidatus Syntrophosphaera</taxon>
    </lineage>
</organism>
<sequence length="931" mass="100486">MKKSMTILLSLIMLIFNLSATMFCPDTGETIPGFANSNYFEPSTPENIDIGAKDVNSWSGTGPWGGNIRYLTTDPTNPNRVFAASGSSLTAVEGGVYYSIDGGINWLPTTLPRKAYNAIASSPSQPGVFYAGARNGLYKSTDYGITWQAAGQSSSYILGLGVQANNGNVIVMGKSGNVGFLVSNDGGATFNSVGVNSGFMRHFAWHENNPQRMYVVMGSSTSSVLTSVDNGQTWTNFGPAGDGWGMYASPTDSLFCLIAHANGIYRTTDGGLNWTNVLGGTFRNVTEFNGSYFASSNAGGIFESNDQGLTWQVTPHPVVQSTWQAATSTSAGALFGHWGGIFRVTGYQQPIVPSHTGINLALVHGLAYYADTNELWGGTEGSGLYCSTDNGLTWEHKVNGLNNWMVYELQPTNHQFYHSGRMLVGTLDGAYTSMDGGNTWSYVYFQGTQVSACEVHPTNPNIFWLGSASGEIKYTTDGGQTFNTSGGGYFGYAPRLKLGKAPDGNLRLFLCFQGSATAVWYSDDGGANFVPTTGLESTTYQPMVSIRPILGDQPQIIYASTNSGVFKSTDNGATYSLTGMTGFSWSVLAGPGQQVVSGKDNGVSYSTNEGTTATSITQNLEANATIWQIAWGSSTNQVYIATRGRGILENRFDSEEYLPPTNLTANPLDSAILLNWTPPAGTLLPVSYIIWRDAYPLVSLLASQTSYTDSGLINGQEYKYFVSAVYENDIHTSSIQIITAIPAIPTYQPVVNLTAEVSNYDVILSWTAPGAGETGYKIYRDDNLIYTITDPSITSYTDTGLTAGNYLYGVTATYPTGESAPVTVSVTVVSNYDPNIPGLITELKSCYPNPFQNSTSIHYSVKEQVPVEIRIYNARGELIRKLVNDNRAPGNYNIVWDGRMQNGSRAPSGIYFYQMKAGNFNSQPQKLLLMK</sequence>
<dbReference type="Proteomes" id="UP000294588">
    <property type="component" value="Unassembled WGS sequence"/>
</dbReference>
<proteinExistence type="predicted"/>
<accession>A0AC61QKN1</accession>
<reference evidence="1" key="1">
    <citation type="submission" date="2019-03" db="EMBL/GenBank/DDBJ databases">
        <title>Candidatus Syntrophosphaera thermopropionivorans: a novel player in syntrophic propionate oxidation during anaerobic digestion.</title>
        <authorList>
            <person name="Dyksma S."/>
        </authorList>
    </citation>
    <scope>NUCLEOTIDE SEQUENCE</scope>
    <source>
        <strain evidence="1">W5</strain>
    </source>
</reference>
<comment type="caution">
    <text evidence="1">The sequence shown here is derived from an EMBL/GenBank/DDBJ whole genome shotgun (WGS) entry which is preliminary data.</text>
</comment>
<name>A0AC61QKN1_9BACT</name>
<evidence type="ECO:0000313" key="2">
    <source>
        <dbReference type="Proteomes" id="UP000294588"/>
    </source>
</evidence>
<keyword evidence="2" id="KW-1185">Reference proteome</keyword>